<feature type="transmembrane region" description="Helical" evidence="1">
    <location>
        <begin position="64"/>
        <end position="85"/>
    </location>
</feature>
<feature type="domain" description="Transglutaminase-like" evidence="2">
    <location>
        <begin position="408"/>
        <end position="479"/>
    </location>
</feature>
<dbReference type="PANTHER" id="PTHR42736">
    <property type="entry name" value="PROTEIN-GLUTAMINE GAMMA-GLUTAMYLTRANSFERASE"/>
    <property type="match status" value="1"/>
</dbReference>
<sequence>MRLPEHSEKHTHPQRLPFADIRLTAFLLTAASAPIALTMAMLSQLLVFPIWVSLWGLAVMPKSTLRHVLVVASVIGVFIAIRFLAPPPDERFFMLLVMLFGVIEQLDRSGRPNPFAVLGVVFPALCAIALSSSLMLFVLMVVSVGLYLGLFVLRYNNMPLSGLRVRILRVVGILGGAFLATLMIFIILPRIDLSDMPKLVSDRALTGVTDELEIGRFSEVIQSGETAFRAFMPAGTNLQEFYWRVYVLTQAQNGKWARGLTAAPAFQTLDQKPDASIGNNDRDISYKVRHTNPAEPWLPVLGSPSNQPPPKQTQISLSGEITIPAKTDRMPRLWMLSGVIDNPISATLPESTRLIGHPRLKAWAQAKRLETQSDSAFADLLLTHFQSQGFSYSLSPPKLNGDKMDDFFFETKQGYCGHYAMAFATALRAAGIPANVVVGYSGGSWNEFGDYVLVRQSDAHAWVEAKIHGKSWHRYDPTKVVPLIAAATTTSQETGATSPLLKQPSKSLTLPDRLSRLARWADNQIVRLNNEILTFDAKSREDFFNELSLGRLLSYLAIWGLTLMALIIPLLLFKFLTSRDPLTLLDMKFNTVAKKLGFHRAAAEGRLDFTERIATAIAKTRPDMAELIRDYAKHWNRCYFTNEAKPDDVAYLKKALRGIRQAAT</sequence>
<dbReference type="InterPro" id="IPR052901">
    <property type="entry name" value="Bact_TGase-like"/>
</dbReference>
<dbReference type="PATRIC" id="fig|1220535.3.peg.357"/>
<dbReference type="Proteomes" id="UP000004836">
    <property type="component" value="Unassembled WGS sequence"/>
</dbReference>
<dbReference type="Pfam" id="PF11992">
    <property type="entry name" value="TgpA_N"/>
    <property type="match status" value="1"/>
</dbReference>
<feature type="transmembrane region" description="Helical" evidence="1">
    <location>
        <begin position="136"/>
        <end position="155"/>
    </location>
</feature>
<keyword evidence="1" id="KW-0812">Transmembrane</keyword>
<dbReference type="SUPFAM" id="SSF54001">
    <property type="entry name" value="Cysteine proteinases"/>
    <property type="match status" value="1"/>
</dbReference>
<feature type="transmembrane region" description="Helical" evidence="1">
    <location>
        <begin position="552"/>
        <end position="573"/>
    </location>
</feature>
<accession>J9DY57</accession>
<evidence type="ECO:0000259" key="2">
    <source>
        <dbReference type="SMART" id="SM00460"/>
    </source>
</evidence>
<dbReference type="InterPro" id="IPR002931">
    <property type="entry name" value="Transglutaminase-like"/>
</dbReference>
<reference evidence="3 4" key="1">
    <citation type="journal article" date="2012" name="J. Bacteriol.">
        <title>Genome Sequence of Strain IMCC14465, Isolated from the East Sea, Belonging to the PS1 Clade of Alphaproteobacteria.</title>
        <authorList>
            <person name="Yang S.J."/>
            <person name="Kang I."/>
            <person name="Cho J.C."/>
        </authorList>
    </citation>
    <scope>NUCLEOTIDE SEQUENCE [LARGE SCALE GENOMIC DNA]</scope>
    <source>
        <strain evidence="3 4">IMCC14465</strain>
    </source>
</reference>
<evidence type="ECO:0000313" key="3">
    <source>
        <dbReference type="EMBL" id="EJW21967.1"/>
    </source>
</evidence>
<dbReference type="OrthoDB" id="9804872at2"/>
<dbReference type="PANTHER" id="PTHR42736:SF1">
    <property type="entry name" value="PROTEIN-GLUTAMINE GAMMA-GLUTAMYLTRANSFERASE"/>
    <property type="match status" value="1"/>
</dbReference>
<proteinExistence type="predicted"/>
<dbReference type="EMBL" id="ALYF01000002">
    <property type="protein sequence ID" value="EJW21967.1"/>
    <property type="molecule type" value="Genomic_DNA"/>
</dbReference>
<dbReference type="Pfam" id="PF01841">
    <property type="entry name" value="Transglut_core"/>
    <property type="match status" value="1"/>
</dbReference>
<keyword evidence="4" id="KW-1185">Reference proteome</keyword>
<dbReference type="STRING" id="1220535.IMCC14465_03610"/>
<keyword evidence="1" id="KW-1133">Transmembrane helix</keyword>
<protein>
    <recommendedName>
        <fullName evidence="2">Transglutaminase-like domain-containing protein</fullName>
    </recommendedName>
</protein>
<keyword evidence="1" id="KW-0472">Membrane</keyword>
<dbReference type="InterPro" id="IPR038765">
    <property type="entry name" value="Papain-like_cys_pep_sf"/>
</dbReference>
<feature type="transmembrane region" description="Helical" evidence="1">
    <location>
        <begin position="167"/>
        <end position="188"/>
    </location>
</feature>
<dbReference type="SMART" id="SM00460">
    <property type="entry name" value="TGc"/>
    <property type="match status" value="1"/>
</dbReference>
<dbReference type="InterPro" id="IPR021878">
    <property type="entry name" value="TgpA_N"/>
</dbReference>
<name>J9DY57_9PROT</name>
<dbReference type="Gene3D" id="3.10.620.30">
    <property type="match status" value="1"/>
</dbReference>
<feature type="transmembrane region" description="Helical" evidence="1">
    <location>
        <begin position="25"/>
        <end position="52"/>
    </location>
</feature>
<dbReference type="eggNOG" id="COG1305">
    <property type="taxonomic scope" value="Bacteria"/>
</dbReference>
<comment type="caution">
    <text evidence="3">The sequence shown here is derived from an EMBL/GenBank/DDBJ whole genome shotgun (WGS) entry which is preliminary data.</text>
</comment>
<evidence type="ECO:0000313" key="4">
    <source>
        <dbReference type="Proteomes" id="UP000004836"/>
    </source>
</evidence>
<evidence type="ECO:0000256" key="1">
    <source>
        <dbReference type="SAM" id="Phobius"/>
    </source>
</evidence>
<dbReference type="AlphaFoldDB" id="J9DY57"/>
<organism evidence="3 4">
    <name type="scientific">alpha proteobacterium IMCC14465</name>
    <dbReference type="NCBI Taxonomy" id="1220535"/>
    <lineage>
        <taxon>Bacteria</taxon>
        <taxon>Pseudomonadati</taxon>
        <taxon>Pseudomonadota</taxon>
        <taxon>Alphaproteobacteria</taxon>
        <taxon>PS1 clade</taxon>
    </lineage>
</organism>
<gene>
    <name evidence="3" type="ORF">IMCC14465_03610</name>
</gene>